<evidence type="ECO:0000313" key="3">
    <source>
        <dbReference type="Proteomes" id="UP001374893"/>
    </source>
</evidence>
<organism evidence="2 3">
    <name type="scientific">Haloferula helveola</name>
    <dbReference type="NCBI Taxonomy" id="490095"/>
    <lineage>
        <taxon>Bacteria</taxon>
        <taxon>Pseudomonadati</taxon>
        <taxon>Verrucomicrobiota</taxon>
        <taxon>Verrucomicrobiia</taxon>
        <taxon>Verrucomicrobiales</taxon>
        <taxon>Verrucomicrobiaceae</taxon>
        <taxon>Haloferula</taxon>
    </lineage>
</organism>
<evidence type="ECO:0000313" key="2">
    <source>
        <dbReference type="EMBL" id="BCX49366.1"/>
    </source>
</evidence>
<feature type="chain" id="PRO_5045665410" description="VCBS repeat-containing protein" evidence="1">
    <location>
        <begin position="25"/>
        <end position="346"/>
    </location>
</feature>
<proteinExistence type="predicted"/>
<protein>
    <recommendedName>
        <fullName evidence="4">VCBS repeat-containing protein</fullName>
    </recommendedName>
</protein>
<evidence type="ECO:0008006" key="4">
    <source>
        <dbReference type="Google" id="ProtNLM"/>
    </source>
</evidence>
<dbReference type="RefSeq" id="WP_338685927.1">
    <property type="nucleotide sequence ID" value="NZ_AP024702.1"/>
</dbReference>
<reference evidence="2 3" key="1">
    <citation type="submission" date="2021-06" db="EMBL/GenBank/DDBJ databases">
        <title>Complete genome of Haloferula helveola possessing various polysaccharide degrading enzymes.</title>
        <authorList>
            <person name="Takami H."/>
            <person name="Huang C."/>
            <person name="Hamasaki K."/>
        </authorList>
    </citation>
    <scope>NUCLEOTIDE SEQUENCE [LARGE SCALE GENOMIC DNA]</scope>
    <source>
        <strain evidence="2 3">CN-1</strain>
    </source>
</reference>
<keyword evidence="3" id="KW-1185">Reference proteome</keyword>
<dbReference type="EMBL" id="AP024702">
    <property type="protein sequence ID" value="BCX49366.1"/>
    <property type="molecule type" value="Genomic_DNA"/>
</dbReference>
<dbReference type="Proteomes" id="UP001374893">
    <property type="component" value="Chromosome"/>
</dbReference>
<sequence>MTSSTHAALLTAGTILFSSYLASANTLLDDDFDNNDLATNSGIGGGFVMQTNGVNTDGSVAETGTIARITEGNGSNTTGIRSINTFDLSDSGLTYTVTWEVSGWDLEDTTGTVRRLLFALQTNDSFPFAGDNEESRIIVDLDAEADRAYLRYQNRSGGTNNNFTTADFSVGAFATDTDGFTATMTLDSSGFSFTTTGLDATTQVNISDTWANLLDDDDPGTSADFATVLGTDGPMHVAIYNQNIRTTGQVLDIDRISMADSITSSLPIVLKISPNGANYDFEWNSQEGKVYRLVSSTDLAAAISTWATYNDGVTTYDSIAPSGTGTNTLMNVIPIGTRRFFAVIED</sequence>
<name>A0ABN6H6S7_9BACT</name>
<feature type="signal peptide" evidence="1">
    <location>
        <begin position="1"/>
        <end position="24"/>
    </location>
</feature>
<evidence type="ECO:0000256" key="1">
    <source>
        <dbReference type="SAM" id="SignalP"/>
    </source>
</evidence>
<accession>A0ABN6H6S7</accession>
<keyword evidence="1" id="KW-0732">Signal</keyword>
<gene>
    <name evidence="2" type="ORF">HAHE_32740</name>
</gene>